<keyword evidence="1 4" id="KW-0349">Heme</keyword>
<feature type="domain" description="Cytochrome c" evidence="7">
    <location>
        <begin position="10"/>
        <end position="119"/>
    </location>
</feature>
<gene>
    <name evidence="8" type="ORF">Poly59_04410</name>
</gene>
<evidence type="ECO:0000256" key="2">
    <source>
        <dbReference type="ARBA" id="ARBA00022723"/>
    </source>
</evidence>
<evidence type="ECO:0000256" key="1">
    <source>
        <dbReference type="ARBA" id="ARBA00022617"/>
    </source>
</evidence>
<proteinExistence type="predicted"/>
<dbReference type="InterPro" id="IPR009056">
    <property type="entry name" value="Cyt_c-like_dom"/>
</dbReference>
<dbReference type="GO" id="GO:0009055">
    <property type="term" value="F:electron transfer activity"/>
    <property type="evidence" value="ECO:0007669"/>
    <property type="project" value="InterPro"/>
</dbReference>
<dbReference type="SUPFAM" id="SSF46626">
    <property type="entry name" value="Cytochrome c"/>
    <property type="match status" value="1"/>
</dbReference>
<feature type="chain" id="PRO_5022891573" evidence="6">
    <location>
        <begin position="21"/>
        <end position="783"/>
    </location>
</feature>
<feature type="coiled-coil region" evidence="5">
    <location>
        <begin position="371"/>
        <end position="415"/>
    </location>
</feature>
<dbReference type="Pfam" id="PF07583">
    <property type="entry name" value="PSCyt2"/>
    <property type="match status" value="1"/>
</dbReference>
<evidence type="ECO:0000313" key="9">
    <source>
        <dbReference type="Proteomes" id="UP000317977"/>
    </source>
</evidence>
<dbReference type="PANTHER" id="PTHR35889">
    <property type="entry name" value="CYCLOINULO-OLIGOSACCHARIDE FRUCTANOTRANSFERASE-RELATED"/>
    <property type="match status" value="1"/>
</dbReference>
<sequence length="783" mass="87647" precursor="true">MHRHWYLVCLLAASSASIFADDSLDFNRDIRPLLSENCLICHGPDEEERAAGLRLDTAEGSREDLGGYAAIVPGDADASELLVRLTTNDEDLRMPPEGKGRKFTGEEIDRIRSWIEQGGDYAGHWSYEPLHRPALPSPSDAWISDWAKNPIDDFIGQRLVSEGLSPSPAADRLTLARRVSIDLTGLPPAWTEAKQFAGDDREDAYEAYVDRLLAKPSFGERWARTWLDLARYADSAGYADDPPRTIWAYRDYVIESLNQNKPFDQFTIEQIAGDLLDEPTDEQLIATAFHRNTTTNNEGGTNDEEFRNVAIVDRVNTTMAVWMGTTMACAQCHTHKFDPITHHDYFSFFAFFNNTEDNDQRDERPTIEFWTDAERQTKHSLQAKVDDLKNELGEIEKSDDAYEAKNKQLAAAKKKLNQFKPAKTVPVMRSVAGDKLRKTHIQIRGNYTSLGDEVSAATPAAFPSLPDDAPRDRLTLARWLVADNNPLTPRVIANRHWEEIFGTGIVSTSEEFGSQGELPSHPELLDWLAAELRDSGWDLKHLLRLLVTSATYRQSSVTTPAMVDLDPANRWLARGPRFRASAEVVRDQALFAAGILSDKMFGPPVNPPQPNLGLKAAFGGNTDWTTSDGDDRYRRGIYTMWRRSSPYPSMAQFDAPSRETCTVRRIRTNTPLQALVTLNDPVYVEAAQALARLTVASTTSNEDRITLAFERCLTRPPHEAEIARLCELVGKVQSHYQDRPDEANAMATQPLGELPVDADAGELAAWTVACNVILNLDEMLMKP</sequence>
<protein>
    <submittedName>
        <fullName evidence="8">Planctomycete cytochrome C</fullName>
    </submittedName>
</protein>
<dbReference type="PANTHER" id="PTHR35889:SF3">
    <property type="entry name" value="F-BOX DOMAIN-CONTAINING PROTEIN"/>
    <property type="match status" value="1"/>
</dbReference>
<dbReference type="InterPro" id="IPR036909">
    <property type="entry name" value="Cyt_c-like_dom_sf"/>
</dbReference>
<dbReference type="Pfam" id="PF07635">
    <property type="entry name" value="PSCyt1"/>
    <property type="match status" value="1"/>
</dbReference>
<feature type="signal peptide" evidence="6">
    <location>
        <begin position="1"/>
        <end position="20"/>
    </location>
</feature>
<dbReference type="GO" id="GO:0020037">
    <property type="term" value="F:heme binding"/>
    <property type="evidence" value="ECO:0007669"/>
    <property type="project" value="InterPro"/>
</dbReference>
<comment type="caution">
    <text evidence="8">The sequence shown here is derived from an EMBL/GenBank/DDBJ whole genome shotgun (WGS) entry which is preliminary data.</text>
</comment>
<organism evidence="8 9">
    <name type="scientific">Rubripirellula reticaptiva</name>
    <dbReference type="NCBI Taxonomy" id="2528013"/>
    <lineage>
        <taxon>Bacteria</taxon>
        <taxon>Pseudomonadati</taxon>
        <taxon>Planctomycetota</taxon>
        <taxon>Planctomycetia</taxon>
        <taxon>Pirellulales</taxon>
        <taxon>Pirellulaceae</taxon>
        <taxon>Rubripirellula</taxon>
    </lineage>
</organism>
<dbReference type="PROSITE" id="PS51007">
    <property type="entry name" value="CYTC"/>
    <property type="match status" value="1"/>
</dbReference>
<evidence type="ECO:0000256" key="6">
    <source>
        <dbReference type="SAM" id="SignalP"/>
    </source>
</evidence>
<keyword evidence="3 4" id="KW-0408">Iron</keyword>
<keyword evidence="2 4" id="KW-0479">Metal-binding</keyword>
<dbReference type="GO" id="GO:0046872">
    <property type="term" value="F:metal ion binding"/>
    <property type="evidence" value="ECO:0007669"/>
    <property type="project" value="UniProtKB-KW"/>
</dbReference>
<keyword evidence="9" id="KW-1185">Reference proteome</keyword>
<dbReference type="EMBL" id="SJPX01000001">
    <property type="protein sequence ID" value="TWU57534.1"/>
    <property type="molecule type" value="Genomic_DNA"/>
</dbReference>
<evidence type="ECO:0000313" key="8">
    <source>
        <dbReference type="EMBL" id="TWU57534.1"/>
    </source>
</evidence>
<dbReference type="Proteomes" id="UP000317977">
    <property type="component" value="Unassembled WGS sequence"/>
</dbReference>
<keyword evidence="5" id="KW-0175">Coiled coil</keyword>
<dbReference type="Pfam" id="PF07587">
    <property type="entry name" value="PSD1"/>
    <property type="match status" value="1"/>
</dbReference>
<keyword evidence="6" id="KW-0732">Signal</keyword>
<dbReference type="InterPro" id="IPR011429">
    <property type="entry name" value="Cyt_c_Planctomycete-type"/>
</dbReference>
<name>A0A5C6FB49_9BACT</name>
<dbReference type="InterPro" id="IPR011444">
    <property type="entry name" value="DUF1549"/>
</dbReference>
<evidence type="ECO:0000256" key="4">
    <source>
        <dbReference type="PROSITE-ProRule" id="PRU00433"/>
    </source>
</evidence>
<dbReference type="InterPro" id="IPR022655">
    <property type="entry name" value="DUF1553"/>
</dbReference>
<evidence type="ECO:0000256" key="5">
    <source>
        <dbReference type="SAM" id="Coils"/>
    </source>
</evidence>
<accession>A0A5C6FB49</accession>
<reference evidence="8 9" key="1">
    <citation type="submission" date="2019-02" db="EMBL/GenBank/DDBJ databases">
        <title>Deep-cultivation of Planctomycetes and their phenomic and genomic characterization uncovers novel biology.</title>
        <authorList>
            <person name="Wiegand S."/>
            <person name="Jogler M."/>
            <person name="Boedeker C."/>
            <person name="Pinto D."/>
            <person name="Vollmers J."/>
            <person name="Rivas-Marin E."/>
            <person name="Kohn T."/>
            <person name="Peeters S.H."/>
            <person name="Heuer A."/>
            <person name="Rast P."/>
            <person name="Oberbeckmann S."/>
            <person name="Bunk B."/>
            <person name="Jeske O."/>
            <person name="Meyerdierks A."/>
            <person name="Storesund J.E."/>
            <person name="Kallscheuer N."/>
            <person name="Luecker S."/>
            <person name="Lage O.M."/>
            <person name="Pohl T."/>
            <person name="Merkel B.J."/>
            <person name="Hornburger P."/>
            <person name="Mueller R.-W."/>
            <person name="Bruemmer F."/>
            <person name="Labrenz M."/>
            <person name="Spormann A.M."/>
            <person name="Op Den Camp H."/>
            <person name="Overmann J."/>
            <person name="Amann R."/>
            <person name="Jetten M.S.M."/>
            <person name="Mascher T."/>
            <person name="Medema M.H."/>
            <person name="Devos D.P."/>
            <person name="Kaster A.-K."/>
            <person name="Ovreas L."/>
            <person name="Rohde M."/>
            <person name="Galperin M.Y."/>
            <person name="Jogler C."/>
        </authorList>
    </citation>
    <scope>NUCLEOTIDE SEQUENCE [LARGE SCALE GENOMIC DNA]</scope>
    <source>
        <strain evidence="8 9">Poly59</strain>
    </source>
</reference>
<evidence type="ECO:0000259" key="7">
    <source>
        <dbReference type="PROSITE" id="PS51007"/>
    </source>
</evidence>
<dbReference type="AlphaFoldDB" id="A0A5C6FB49"/>
<dbReference type="OrthoDB" id="127107at2"/>
<evidence type="ECO:0000256" key="3">
    <source>
        <dbReference type="ARBA" id="ARBA00023004"/>
    </source>
</evidence>
<dbReference type="RefSeq" id="WP_146532422.1">
    <property type="nucleotide sequence ID" value="NZ_SJPX01000001.1"/>
</dbReference>